<keyword evidence="2" id="KW-1185">Reference proteome</keyword>
<dbReference type="Proteomes" id="UP000789525">
    <property type="component" value="Unassembled WGS sequence"/>
</dbReference>
<name>A0ACA9QHZ7_9GLOM</name>
<evidence type="ECO:0000313" key="2">
    <source>
        <dbReference type="Proteomes" id="UP000789525"/>
    </source>
</evidence>
<comment type="caution">
    <text evidence="1">The sequence shown here is derived from an EMBL/GenBank/DDBJ whole genome shotgun (WGS) entry which is preliminary data.</text>
</comment>
<evidence type="ECO:0000313" key="1">
    <source>
        <dbReference type="EMBL" id="CAG8749042.1"/>
    </source>
</evidence>
<proteinExistence type="predicted"/>
<protein>
    <submittedName>
        <fullName evidence="1">6590_t:CDS:1</fullName>
    </submittedName>
</protein>
<dbReference type="EMBL" id="CAJVPT010052111">
    <property type="protein sequence ID" value="CAG8749042.1"/>
    <property type="molecule type" value="Genomic_DNA"/>
</dbReference>
<organism evidence="1 2">
    <name type="scientific">Acaulospora colombiana</name>
    <dbReference type="NCBI Taxonomy" id="27376"/>
    <lineage>
        <taxon>Eukaryota</taxon>
        <taxon>Fungi</taxon>
        <taxon>Fungi incertae sedis</taxon>
        <taxon>Mucoromycota</taxon>
        <taxon>Glomeromycotina</taxon>
        <taxon>Glomeromycetes</taxon>
        <taxon>Diversisporales</taxon>
        <taxon>Acaulosporaceae</taxon>
        <taxon>Acaulospora</taxon>
    </lineage>
</organism>
<gene>
    <name evidence="1" type="ORF">ACOLOM_LOCUS12603</name>
</gene>
<reference evidence="1" key="1">
    <citation type="submission" date="2021-06" db="EMBL/GenBank/DDBJ databases">
        <authorList>
            <person name="Kallberg Y."/>
            <person name="Tangrot J."/>
            <person name="Rosling A."/>
        </authorList>
    </citation>
    <scope>NUCLEOTIDE SEQUENCE</scope>
    <source>
        <strain evidence="1">CL356</strain>
    </source>
</reference>
<sequence length="203" mass="23980">MTDQILDYVWDYGCLKSEDERNYINIMVKAQLGHPYFAELLYASQEFIRNVEEPFSVSLRDVKRAIKLFKFFRDSYKNLIKILNRDSHRNLKNSLNSVSNEARSIVLALGTCYLFRLHDQSKRRNYRNEMIEIIKKHDKNFPKQSKFSNKDSFEFIIQSEQEAYVKCYPDGTAWNEALFENILVMIVCIQTRIPVFIIGAPGR</sequence>
<accession>A0ACA9QHZ7</accession>